<evidence type="ECO:0000313" key="2">
    <source>
        <dbReference type="Proteomes" id="UP000615593"/>
    </source>
</evidence>
<proteinExistence type="predicted"/>
<dbReference type="GeneID" id="94368308"/>
<dbReference type="RefSeq" id="WP_027885535.1">
    <property type="nucleotide sequence ID" value="NZ_BMWY01000001.1"/>
</dbReference>
<sequence length="435" mass="50981">MKVVCIGYYDKFARFFIGIKKQLTTKHPQVQFSILNIYFSGYFYALLRFIPSSFISYRALTKSFLQRKKYKKILSEYSSYKGFSIEELTQNYYRQNNKTAIQLQALAYIDLLEKKIKNIDYLLLIGDLRLPFEIARKFAQQNNISAYYIEQGPYQTTFFDQKGVNANASVRFFNSSDETNLVEKKEFIQDFIQRKKNRKYNRSPIYRGIDYLLEALLNKTPFLPPDLKIDYSLFGNNNSPSLKNSTKAELVFDHTYLLICQVPFDVNMTHHSPFYSNHYQILLDVHKNLPEKSKLIIREHPVYKGKYSAKFYEYLKTHENIFLDTNSGFNECLQASDVVIVNNSTVGLEAIVHKKTVITLANSYYDASGICLKLNKKEDLKELLKEALQYKINETKRINYLFHLFKNHLLEGYITDRNLPAAKTIANYLSKEFNS</sequence>
<keyword evidence="2" id="KW-1185">Reference proteome</keyword>
<dbReference type="InterPro" id="IPR043148">
    <property type="entry name" value="TagF_C"/>
</dbReference>
<evidence type="ECO:0008006" key="3">
    <source>
        <dbReference type="Google" id="ProtNLM"/>
    </source>
</evidence>
<dbReference type="Pfam" id="PF05159">
    <property type="entry name" value="Capsule_synth"/>
    <property type="match status" value="1"/>
</dbReference>
<dbReference type="Gene3D" id="3.40.50.12580">
    <property type="match status" value="1"/>
</dbReference>
<accession>A0ABQ3BN93</accession>
<dbReference type="EMBL" id="BMWY01000001">
    <property type="protein sequence ID" value="GGZ47621.1"/>
    <property type="molecule type" value="Genomic_DNA"/>
</dbReference>
<dbReference type="Proteomes" id="UP000615593">
    <property type="component" value="Unassembled WGS sequence"/>
</dbReference>
<name>A0ABQ3BN93_9FLAO</name>
<organism evidence="1 2">
    <name type="scientific">Mesonia mobilis</name>
    <dbReference type="NCBI Taxonomy" id="369791"/>
    <lineage>
        <taxon>Bacteria</taxon>
        <taxon>Pseudomonadati</taxon>
        <taxon>Bacteroidota</taxon>
        <taxon>Flavobacteriia</taxon>
        <taxon>Flavobacteriales</taxon>
        <taxon>Flavobacteriaceae</taxon>
        <taxon>Mesonia</taxon>
    </lineage>
</organism>
<reference evidence="2" key="1">
    <citation type="journal article" date="2019" name="Int. J. Syst. Evol. Microbiol.">
        <title>The Global Catalogue of Microorganisms (GCM) 10K type strain sequencing project: providing services to taxonomists for standard genome sequencing and annotation.</title>
        <authorList>
            <consortium name="The Broad Institute Genomics Platform"/>
            <consortium name="The Broad Institute Genome Sequencing Center for Infectious Disease"/>
            <person name="Wu L."/>
            <person name="Ma J."/>
        </authorList>
    </citation>
    <scope>NUCLEOTIDE SEQUENCE [LARGE SCALE GENOMIC DNA]</scope>
    <source>
        <strain evidence="2">KCTC 12708</strain>
    </source>
</reference>
<dbReference type="InterPro" id="IPR007833">
    <property type="entry name" value="Capsule_polysaccharide_synth"/>
</dbReference>
<protein>
    <recommendedName>
        <fullName evidence="3">Capsular polysaccharide export protein</fullName>
    </recommendedName>
</protein>
<comment type="caution">
    <text evidence="1">The sequence shown here is derived from an EMBL/GenBank/DDBJ whole genome shotgun (WGS) entry which is preliminary data.</text>
</comment>
<evidence type="ECO:0000313" key="1">
    <source>
        <dbReference type="EMBL" id="GGZ47621.1"/>
    </source>
</evidence>
<gene>
    <name evidence="1" type="ORF">GCM10008088_06530</name>
</gene>